<proteinExistence type="predicted"/>
<dbReference type="EMBL" id="JARKIB010000063">
    <property type="protein sequence ID" value="KAJ7751158.1"/>
    <property type="molecule type" value="Genomic_DNA"/>
</dbReference>
<evidence type="ECO:0000313" key="3">
    <source>
        <dbReference type="EMBL" id="KAJ7764205.1"/>
    </source>
</evidence>
<feature type="region of interest" description="Disordered" evidence="1">
    <location>
        <begin position="1"/>
        <end position="58"/>
    </location>
</feature>
<feature type="compositionally biased region" description="Pro residues" evidence="1">
    <location>
        <begin position="107"/>
        <end position="118"/>
    </location>
</feature>
<organism evidence="2 4">
    <name type="scientific">Mycena metata</name>
    <dbReference type="NCBI Taxonomy" id="1033252"/>
    <lineage>
        <taxon>Eukaryota</taxon>
        <taxon>Fungi</taxon>
        <taxon>Dikarya</taxon>
        <taxon>Basidiomycota</taxon>
        <taxon>Agaricomycotina</taxon>
        <taxon>Agaricomycetes</taxon>
        <taxon>Agaricomycetidae</taxon>
        <taxon>Agaricales</taxon>
        <taxon>Marasmiineae</taxon>
        <taxon>Mycenaceae</taxon>
        <taxon>Mycena</taxon>
    </lineage>
</organism>
<feature type="region of interest" description="Disordered" evidence="1">
    <location>
        <begin position="87"/>
        <end position="194"/>
    </location>
</feature>
<feature type="compositionally biased region" description="Low complexity" evidence="1">
    <location>
        <begin position="96"/>
        <end position="106"/>
    </location>
</feature>
<comment type="caution">
    <text evidence="2">The sequence shown here is derived from an EMBL/GenBank/DDBJ whole genome shotgun (WGS) entry which is preliminary data.</text>
</comment>
<accession>A0AAD7N8D9</accession>
<protein>
    <submittedName>
        <fullName evidence="2">Uncharacterized protein</fullName>
    </submittedName>
</protein>
<gene>
    <name evidence="2" type="ORF">B0H16DRAFT_1724293</name>
    <name evidence="3" type="ORF">B0H16DRAFT_1799493</name>
</gene>
<feature type="compositionally biased region" description="Low complexity" evidence="1">
    <location>
        <begin position="144"/>
        <end position="161"/>
    </location>
</feature>
<dbReference type="AlphaFoldDB" id="A0AAD7N8D9"/>
<reference evidence="2" key="1">
    <citation type="submission" date="2023-03" db="EMBL/GenBank/DDBJ databases">
        <title>Massive genome expansion in bonnet fungi (Mycena s.s.) driven by repeated elements and novel gene families across ecological guilds.</title>
        <authorList>
            <consortium name="Lawrence Berkeley National Laboratory"/>
            <person name="Harder C.B."/>
            <person name="Miyauchi S."/>
            <person name="Viragh M."/>
            <person name="Kuo A."/>
            <person name="Thoen E."/>
            <person name="Andreopoulos B."/>
            <person name="Lu D."/>
            <person name="Skrede I."/>
            <person name="Drula E."/>
            <person name="Henrissat B."/>
            <person name="Morin E."/>
            <person name="Kohler A."/>
            <person name="Barry K."/>
            <person name="LaButti K."/>
            <person name="Morin E."/>
            <person name="Salamov A."/>
            <person name="Lipzen A."/>
            <person name="Mereny Z."/>
            <person name="Hegedus B."/>
            <person name="Baldrian P."/>
            <person name="Stursova M."/>
            <person name="Weitz H."/>
            <person name="Taylor A."/>
            <person name="Grigoriev I.V."/>
            <person name="Nagy L.G."/>
            <person name="Martin F."/>
            <person name="Kauserud H."/>
        </authorList>
    </citation>
    <scope>NUCLEOTIDE SEQUENCE</scope>
    <source>
        <strain evidence="2">CBHHK182m</strain>
    </source>
</reference>
<evidence type="ECO:0000256" key="1">
    <source>
        <dbReference type="SAM" id="MobiDB-lite"/>
    </source>
</evidence>
<feature type="region of interest" description="Disordered" evidence="1">
    <location>
        <begin position="311"/>
        <end position="334"/>
    </location>
</feature>
<evidence type="ECO:0000313" key="4">
    <source>
        <dbReference type="Proteomes" id="UP001215598"/>
    </source>
</evidence>
<dbReference type="Proteomes" id="UP001215598">
    <property type="component" value="Unassembled WGS sequence"/>
</dbReference>
<feature type="compositionally biased region" description="Basic residues" evidence="1">
    <location>
        <begin position="320"/>
        <end position="334"/>
    </location>
</feature>
<feature type="compositionally biased region" description="Low complexity" evidence="1">
    <location>
        <begin position="123"/>
        <end position="137"/>
    </location>
</feature>
<name>A0AAD7N8D9_9AGAR</name>
<evidence type="ECO:0000313" key="2">
    <source>
        <dbReference type="EMBL" id="KAJ7751158.1"/>
    </source>
</evidence>
<dbReference type="EMBL" id="JARKIB010000028">
    <property type="protein sequence ID" value="KAJ7764205.1"/>
    <property type="molecule type" value="Genomic_DNA"/>
</dbReference>
<keyword evidence="4" id="KW-1185">Reference proteome</keyword>
<sequence length="416" mass="46127">MAMLIRPPLSTRAPGPRLKPGSSPRPPRAPRERASPIAGRGEGAGGRTGNHWHVPRPRPLAPLTAVLARRRVLVLVLVNSRAARAQTRITPSAHQSHSSVPSARAPSPDPAPSGPPRIPYHRAGSSSATSSSASVSASDRKRPSTPSAASSSSRARPSPLSQGTVTAPAPPRTPRSPLAASFTPASTRRMSREDSSLALSSRSLLATRAAADNASVWVWSAILDFRETDAVANRSAVHVPANMHDIQYVHLQPVEDRQHHENHRAELTVDALVHRYHHYHHYDALESVKDDERRRHCVFAPCSRSLVFHQQRRAQQQERKVHHHPHNSNQHHRPRLHLQRLAHAVRILRPLCIHLYSHSRFDIHVYLQCERHPDGDGNAACAVDERECVPPAPRHFRKENGKPKSASRWRCALWPG</sequence>